<dbReference type="InParanoid" id="D8SHN3"/>
<feature type="compositionally biased region" description="Basic and acidic residues" evidence="1">
    <location>
        <begin position="488"/>
        <end position="502"/>
    </location>
</feature>
<dbReference type="GO" id="GO:0031146">
    <property type="term" value="P:SCF-dependent proteasomal ubiquitin-dependent protein catabolic process"/>
    <property type="evidence" value="ECO:0000318"/>
    <property type="project" value="GO_Central"/>
</dbReference>
<evidence type="ECO:0000259" key="2">
    <source>
        <dbReference type="PROSITE" id="PS50181"/>
    </source>
</evidence>
<dbReference type="KEGG" id="smo:SELMODRAFT_422195"/>
<sequence>MECITKDLLLQIFAGLELDDLGRLRCVCRSWHSAIASQGFAKQWKNRDQVCCVLRAKDSIHREVWFPGSGARRSTGLNPGPRGCFSIGVSSSHGLVCGLLPDEGRYWSTPDTAWKFVVGNPLTNKWRRLPPIDIPCRPLCTMERIHLQADPSKGSYKLAITYSEVGSDYEVIYQARQYDSESRVWTSAVPFIGEHDGANTKIDGSVLGSAGLHYPPYFLMAYNPDSMAWSCHKHFAGDRDPTPLNESVYKEYKLLDSTALSGVLRWRGRNFMVTHSFSCVVLWELDTVAGEWKVLSSRRYKELYGGRPSRRNSDIQALLVGSTIVFSDRYGTLFECGHGHCTQLRIHTQLQRRAIGESREHLARESEEHVKNSAILPAPARSNSALTGKGASAPLSTDAQGLQHSTAEKHAQECGAAAEETLRGGFPAEGRALGRESGLNRSRDNQIQELEELLEGSSRLWAENQQLKKNLHNQEKKMEAVIARMEEEHEEAVYPREEDGRNSTRQGC</sequence>
<feature type="region of interest" description="Disordered" evidence="1">
    <location>
        <begin position="488"/>
        <end position="508"/>
    </location>
</feature>
<name>D8SHN3_SELML</name>
<keyword evidence="4" id="KW-1185">Reference proteome</keyword>
<feature type="region of interest" description="Disordered" evidence="1">
    <location>
        <begin position="363"/>
        <end position="414"/>
    </location>
</feature>
<dbReference type="Proteomes" id="UP000001514">
    <property type="component" value="Unassembled WGS sequence"/>
</dbReference>
<accession>D8SHN3</accession>
<dbReference type="Gene3D" id="1.20.1280.50">
    <property type="match status" value="1"/>
</dbReference>
<dbReference type="SMART" id="SM00256">
    <property type="entry name" value="FBOX"/>
    <property type="match status" value="1"/>
</dbReference>
<dbReference type="PROSITE" id="PS50181">
    <property type="entry name" value="FBOX"/>
    <property type="match status" value="1"/>
</dbReference>
<dbReference type="PANTHER" id="PTHR46301:SF85">
    <property type="entry name" value="F-BOX DOMAIN-CONTAINING PROTEIN"/>
    <property type="match status" value="1"/>
</dbReference>
<dbReference type="Pfam" id="PF12937">
    <property type="entry name" value="F-box-like"/>
    <property type="match status" value="1"/>
</dbReference>
<reference evidence="3 4" key="1">
    <citation type="journal article" date="2011" name="Science">
        <title>The Selaginella genome identifies genetic changes associated with the evolution of vascular plants.</title>
        <authorList>
            <person name="Banks J.A."/>
            <person name="Nishiyama T."/>
            <person name="Hasebe M."/>
            <person name="Bowman J.L."/>
            <person name="Gribskov M."/>
            <person name="dePamphilis C."/>
            <person name="Albert V.A."/>
            <person name="Aono N."/>
            <person name="Aoyama T."/>
            <person name="Ambrose B.A."/>
            <person name="Ashton N.W."/>
            <person name="Axtell M.J."/>
            <person name="Barker E."/>
            <person name="Barker M.S."/>
            <person name="Bennetzen J.L."/>
            <person name="Bonawitz N.D."/>
            <person name="Chapple C."/>
            <person name="Cheng C."/>
            <person name="Correa L.G."/>
            <person name="Dacre M."/>
            <person name="DeBarry J."/>
            <person name="Dreyer I."/>
            <person name="Elias M."/>
            <person name="Engstrom E.M."/>
            <person name="Estelle M."/>
            <person name="Feng L."/>
            <person name="Finet C."/>
            <person name="Floyd S.K."/>
            <person name="Frommer W.B."/>
            <person name="Fujita T."/>
            <person name="Gramzow L."/>
            <person name="Gutensohn M."/>
            <person name="Harholt J."/>
            <person name="Hattori M."/>
            <person name="Heyl A."/>
            <person name="Hirai T."/>
            <person name="Hiwatashi Y."/>
            <person name="Ishikawa M."/>
            <person name="Iwata M."/>
            <person name="Karol K.G."/>
            <person name="Koehler B."/>
            <person name="Kolukisaoglu U."/>
            <person name="Kubo M."/>
            <person name="Kurata T."/>
            <person name="Lalonde S."/>
            <person name="Li K."/>
            <person name="Li Y."/>
            <person name="Litt A."/>
            <person name="Lyons E."/>
            <person name="Manning G."/>
            <person name="Maruyama T."/>
            <person name="Michael T.P."/>
            <person name="Mikami K."/>
            <person name="Miyazaki S."/>
            <person name="Morinaga S."/>
            <person name="Murata T."/>
            <person name="Mueller-Roeber B."/>
            <person name="Nelson D.R."/>
            <person name="Obara M."/>
            <person name="Oguri Y."/>
            <person name="Olmstead R.G."/>
            <person name="Onodera N."/>
            <person name="Petersen B.L."/>
            <person name="Pils B."/>
            <person name="Prigge M."/>
            <person name="Rensing S.A."/>
            <person name="Riano-Pachon D.M."/>
            <person name="Roberts A.W."/>
            <person name="Sato Y."/>
            <person name="Scheller H.V."/>
            <person name="Schulz B."/>
            <person name="Schulz C."/>
            <person name="Shakirov E.V."/>
            <person name="Shibagaki N."/>
            <person name="Shinohara N."/>
            <person name="Shippen D.E."/>
            <person name="Soerensen I."/>
            <person name="Sotooka R."/>
            <person name="Sugimoto N."/>
            <person name="Sugita M."/>
            <person name="Sumikawa N."/>
            <person name="Tanurdzic M."/>
            <person name="Theissen G."/>
            <person name="Ulvskov P."/>
            <person name="Wakazuki S."/>
            <person name="Weng J.K."/>
            <person name="Willats W.W."/>
            <person name="Wipf D."/>
            <person name="Wolf P.G."/>
            <person name="Yang L."/>
            <person name="Zimmer A.D."/>
            <person name="Zhu Q."/>
            <person name="Mitros T."/>
            <person name="Hellsten U."/>
            <person name="Loque D."/>
            <person name="Otillar R."/>
            <person name="Salamov A."/>
            <person name="Schmutz J."/>
            <person name="Shapiro H."/>
            <person name="Lindquist E."/>
            <person name="Lucas S."/>
            <person name="Rokhsar D."/>
            <person name="Grigoriev I.V."/>
        </authorList>
    </citation>
    <scope>NUCLEOTIDE SEQUENCE [LARGE SCALE GENOMIC DNA]</scope>
</reference>
<proteinExistence type="predicted"/>
<feature type="domain" description="F-box" evidence="2">
    <location>
        <begin position="1"/>
        <end position="47"/>
    </location>
</feature>
<dbReference type="EMBL" id="GL377620">
    <property type="protein sequence ID" value="EFJ16032.1"/>
    <property type="molecule type" value="Genomic_DNA"/>
</dbReference>
<gene>
    <name evidence="3" type="ORF">SELMODRAFT_422195</name>
</gene>
<evidence type="ECO:0000256" key="1">
    <source>
        <dbReference type="SAM" id="MobiDB-lite"/>
    </source>
</evidence>
<dbReference type="HOGENOM" id="CLU_536831_0_0_1"/>
<feature type="compositionally biased region" description="Polar residues" evidence="1">
    <location>
        <begin position="394"/>
        <end position="405"/>
    </location>
</feature>
<dbReference type="SUPFAM" id="SSF81383">
    <property type="entry name" value="F-box domain"/>
    <property type="match status" value="1"/>
</dbReference>
<dbReference type="GO" id="GO:0004842">
    <property type="term" value="F:ubiquitin-protein transferase activity"/>
    <property type="evidence" value="ECO:0000318"/>
    <property type="project" value="GO_Central"/>
</dbReference>
<evidence type="ECO:0000313" key="4">
    <source>
        <dbReference type="Proteomes" id="UP000001514"/>
    </source>
</evidence>
<evidence type="ECO:0000313" key="3">
    <source>
        <dbReference type="EMBL" id="EFJ16032.1"/>
    </source>
</evidence>
<dbReference type="InterPro" id="IPR036047">
    <property type="entry name" value="F-box-like_dom_sf"/>
</dbReference>
<dbReference type="AlphaFoldDB" id="D8SHN3"/>
<dbReference type="Gramene" id="EFJ16032">
    <property type="protein sequence ID" value="EFJ16032"/>
    <property type="gene ID" value="SELMODRAFT_422195"/>
</dbReference>
<protein>
    <recommendedName>
        <fullName evidence="2">F-box domain-containing protein</fullName>
    </recommendedName>
</protein>
<dbReference type="STRING" id="88036.D8SHN3"/>
<dbReference type="PANTHER" id="PTHR46301">
    <property type="entry name" value="F-BOX/KELCH-REPEAT PROTEIN"/>
    <property type="match status" value="1"/>
</dbReference>
<dbReference type="FunCoup" id="D8SHN3">
    <property type="interactions" value="787"/>
</dbReference>
<organism evidence="4">
    <name type="scientific">Selaginella moellendorffii</name>
    <name type="common">Spikemoss</name>
    <dbReference type="NCBI Taxonomy" id="88036"/>
    <lineage>
        <taxon>Eukaryota</taxon>
        <taxon>Viridiplantae</taxon>
        <taxon>Streptophyta</taxon>
        <taxon>Embryophyta</taxon>
        <taxon>Tracheophyta</taxon>
        <taxon>Lycopodiopsida</taxon>
        <taxon>Selaginellales</taxon>
        <taxon>Selaginellaceae</taxon>
        <taxon>Selaginella</taxon>
    </lineage>
</organism>
<dbReference type="InterPro" id="IPR001810">
    <property type="entry name" value="F-box_dom"/>
</dbReference>